<dbReference type="SUPFAM" id="SSF57850">
    <property type="entry name" value="RING/U-box"/>
    <property type="match status" value="1"/>
</dbReference>
<dbReference type="GO" id="GO:0034450">
    <property type="term" value="F:ubiquitin-ubiquitin ligase activity"/>
    <property type="evidence" value="ECO:0007669"/>
    <property type="project" value="InterPro"/>
</dbReference>
<evidence type="ECO:0000313" key="14">
    <source>
        <dbReference type="EMBL" id="RPA85530.1"/>
    </source>
</evidence>
<feature type="domain" description="U-box" evidence="13">
    <location>
        <begin position="878"/>
        <end position="947"/>
    </location>
</feature>
<dbReference type="GO" id="GO:0036503">
    <property type="term" value="P:ERAD pathway"/>
    <property type="evidence" value="ECO:0007669"/>
    <property type="project" value="InterPro"/>
</dbReference>
<sequence length="947" mass="108600">MASAETSAKRVLSPEEQAAVWEDRTLSQIFHVTLKPDQKVNADYHFLKSASEELQANGSDLRLKTSMLDDVILSLCGELGTTVVPLEYLLASWRRAVQYQRSVRESRLDQRRLDVLKEARRFCLSYIGYCFTIPDMFENCKAPRTLAAYLLIDPDNEHGMSVELLRDLTEQITEDEGLESIFKIAIEEMRAKLAVTDMTDDYLKYLTAFQRIVSVKPLATLITTLPSFAAEDALAENIETTSFLGPLLRISPLQPKMTMAYFKNVKRQPQGRVEDSIRGLRSTSHNIQDALFEIVNAFIRLSPEIRNKTLDFFARVINLSHKRRAIQVDPTKLPSDGFWINATVVITRFCDPFVMDMTFSKISKVEVEYFRRNPRIDISDETKLSSDENTSKEYYSQKADGVSNFISEIFFLAVAYNYYGFLGTVEAAEILNRDLQDLESHLEHFKELREKLRARGVPFPADRELMIIKMEQQLDAGNAMEVAMQVAIGDSMLYPKFLTFARFLLVWLLRLVSPNRSYPGERLQFPLPDEIPAEYANLPEYFFEVIGDYYSYAGRVFPNSINHADELVMFSIVFLRMSNYVKNPERKSRLVELLHYGLTPARGKPNGFLGDILLNQKFATEHLLNALMNFYIDIETQYYHKFSARYHISQIVQRVWINKAYREKLESESQHNERLFVRFVALLLNDVTLIMDNSLTALADINKLTQELQNADAMSPEDRKSKETALSKAERDAKQYTQLTNETIKMVKLFTAAIPNAFCISELVDRLAAMLDYNLEALVGPKASNLRVENPDKYFFKPRQLLAEVGTVYLNLKDNHAFAEAVAKDGRSYKPEIFERLVGLLNKYKLKKDEEINAIRHFAATVEVLRKEMEAGEEELGDIPDAYLDPILCTLMLDPVTLPSSRQVVDRQTIASHLLSDPKDPFNRSPLRMEEVIPSKFPTVQVCCLQN</sequence>
<dbReference type="SMART" id="SM00504">
    <property type="entry name" value="Ubox"/>
    <property type="match status" value="1"/>
</dbReference>
<feature type="region of interest" description="Disordered" evidence="12">
    <location>
        <begin position="710"/>
        <end position="731"/>
    </location>
</feature>
<dbReference type="FunFam" id="3.30.40.10:FF:000055">
    <property type="entry name" value="Ubiquitin conjugation factor e4 a"/>
    <property type="match status" value="1"/>
</dbReference>
<evidence type="ECO:0000256" key="6">
    <source>
        <dbReference type="ARBA" id="ARBA00022490"/>
    </source>
</evidence>
<evidence type="ECO:0000256" key="11">
    <source>
        <dbReference type="SAM" id="Coils"/>
    </source>
</evidence>
<dbReference type="AlphaFoldDB" id="A0A3N4IN24"/>
<dbReference type="PROSITE" id="PS51698">
    <property type="entry name" value="U_BOX"/>
    <property type="match status" value="1"/>
</dbReference>
<keyword evidence="9" id="KW-0697">Rotamase</keyword>
<comment type="similarity">
    <text evidence="5">Belongs to the ubiquitin conjugation factor E4 family.</text>
</comment>
<name>A0A3N4IN24_ASCIM</name>
<proteinExistence type="inferred from homology"/>
<dbReference type="InterPro" id="IPR013083">
    <property type="entry name" value="Znf_RING/FYVE/PHD"/>
</dbReference>
<evidence type="ECO:0000256" key="2">
    <source>
        <dbReference type="ARBA" id="ARBA00004123"/>
    </source>
</evidence>
<dbReference type="EMBL" id="ML119653">
    <property type="protein sequence ID" value="RPA85530.1"/>
    <property type="molecule type" value="Genomic_DNA"/>
</dbReference>
<feature type="coiled-coil region" evidence="11">
    <location>
        <begin position="428"/>
        <end position="455"/>
    </location>
</feature>
<dbReference type="UniPathway" id="UPA00143"/>
<evidence type="ECO:0000256" key="12">
    <source>
        <dbReference type="SAM" id="MobiDB-lite"/>
    </source>
</evidence>
<evidence type="ECO:0000256" key="7">
    <source>
        <dbReference type="ARBA" id="ARBA00022679"/>
    </source>
</evidence>
<keyword evidence="8" id="KW-0833">Ubl conjugation pathway</keyword>
<keyword evidence="10" id="KW-0539">Nucleus</keyword>
<gene>
    <name evidence="14" type="ORF">BJ508DRAFT_177764</name>
</gene>
<dbReference type="Pfam" id="PF10408">
    <property type="entry name" value="Ufd2P_core"/>
    <property type="match status" value="1"/>
</dbReference>
<feature type="compositionally biased region" description="Basic and acidic residues" evidence="12">
    <location>
        <begin position="716"/>
        <end position="731"/>
    </location>
</feature>
<protein>
    <recommendedName>
        <fullName evidence="13">U-box domain-containing protein</fullName>
    </recommendedName>
</protein>
<dbReference type="GO" id="GO:0003755">
    <property type="term" value="F:peptidyl-prolyl cis-trans isomerase activity"/>
    <property type="evidence" value="ECO:0007669"/>
    <property type="project" value="UniProtKB-KW"/>
</dbReference>
<evidence type="ECO:0000256" key="3">
    <source>
        <dbReference type="ARBA" id="ARBA00004496"/>
    </source>
</evidence>
<dbReference type="OrthoDB" id="20295at2759"/>
<comment type="pathway">
    <text evidence="4">Protein modification; protein ubiquitination.</text>
</comment>
<evidence type="ECO:0000256" key="8">
    <source>
        <dbReference type="ARBA" id="ARBA00022786"/>
    </source>
</evidence>
<reference evidence="14 15" key="1">
    <citation type="journal article" date="2018" name="Nat. Ecol. Evol.">
        <title>Pezizomycetes genomes reveal the molecular basis of ectomycorrhizal truffle lifestyle.</title>
        <authorList>
            <person name="Murat C."/>
            <person name="Payen T."/>
            <person name="Noel B."/>
            <person name="Kuo A."/>
            <person name="Morin E."/>
            <person name="Chen J."/>
            <person name="Kohler A."/>
            <person name="Krizsan K."/>
            <person name="Balestrini R."/>
            <person name="Da Silva C."/>
            <person name="Montanini B."/>
            <person name="Hainaut M."/>
            <person name="Levati E."/>
            <person name="Barry K.W."/>
            <person name="Belfiori B."/>
            <person name="Cichocki N."/>
            <person name="Clum A."/>
            <person name="Dockter R.B."/>
            <person name="Fauchery L."/>
            <person name="Guy J."/>
            <person name="Iotti M."/>
            <person name="Le Tacon F."/>
            <person name="Lindquist E.A."/>
            <person name="Lipzen A."/>
            <person name="Malagnac F."/>
            <person name="Mello A."/>
            <person name="Molinier V."/>
            <person name="Miyauchi S."/>
            <person name="Poulain J."/>
            <person name="Riccioni C."/>
            <person name="Rubini A."/>
            <person name="Sitrit Y."/>
            <person name="Splivallo R."/>
            <person name="Traeger S."/>
            <person name="Wang M."/>
            <person name="Zifcakova L."/>
            <person name="Wipf D."/>
            <person name="Zambonelli A."/>
            <person name="Paolocci F."/>
            <person name="Nowrousian M."/>
            <person name="Ottonello S."/>
            <person name="Baldrian P."/>
            <person name="Spatafora J.W."/>
            <person name="Henrissat B."/>
            <person name="Nagy L.G."/>
            <person name="Aury J.M."/>
            <person name="Wincker P."/>
            <person name="Grigoriev I.V."/>
            <person name="Bonfante P."/>
            <person name="Martin F.M."/>
        </authorList>
    </citation>
    <scope>NUCLEOTIDE SEQUENCE [LARGE SCALE GENOMIC DNA]</scope>
    <source>
        <strain evidence="14 15">RN42</strain>
    </source>
</reference>
<dbReference type="Gene3D" id="3.30.40.10">
    <property type="entry name" value="Zinc/RING finger domain, C3HC4 (zinc finger)"/>
    <property type="match status" value="1"/>
</dbReference>
<keyword evidence="11" id="KW-0175">Coiled coil</keyword>
<evidence type="ECO:0000259" key="13">
    <source>
        <dbReference type="PROSITE" id="PS51698"/>
    </source>
</evidence>
<dbReference type="STRING" id="1160509.A0A3N4IN24"/>
<dbReference type="Proteomes" id="UP000275078">
    <property type="component" value="Unassembled WGS sequence"/>
</dbReference>
<keyword evidence="6" id="KW-0963">Cytoplasm</keyword>
<dbReference type="InterPro" id="IPR045132">
    <property type="entry name" value="UBE4"/>
</dbReference>
<dbReference type="GO" id="GO:0005634">
    <property type="term" value="C:nucleus"/>
    <property type="evidence" value="ECO:0007669"/>
    <property type="project" value="UniProtKB-SubCell"/>
</dbReference>
<evidence type="ECO:0000313" key="15">
    <source>
        <dbReference type="Proteomes" id="UP000275078"/>
    </source>
</evidence>
<accession>A0A3N4IN24</accession>
<keyword evidence="15" id="KW-1185">Reference proteome</keyword>
<keyword evidence="9" id="KW-0413">Isomerase</keyword>
<dbReference type="GO" id="GO:0000151">
    <property type="term" value="C:ubiquitin ligase complex"/>
    <property type="evidence" value="ECO:0007669"/>
    <property type="project" value="InterPro"/>
</dbReference>
<comment type="subcellular location">
    <subcellularLocation>
        <location evidence="3">Cytoplasm</location>
    </subcellularLocation>
    <subcellularLocation>
        <location evidence="2">Nucleus</location>
    </subcellularLocation>
</comment>
<dbReference type="PANTHER" id="PTHR13931:SF2">
    <property type="entry name" value="UBIQUITIN CONJUGATION FACTOR E4 B"/>
    <property type="match status" value="1"/>
</dbReference>
<dbReference type="GO" id="GO:0000209">
    <property type="term" value="P:protein polyubiquitination"/>
    <property type="evidence" value="ECO:0007669"/>
    <property type="project" value="TreeGrafter"/>
</dbReference>
<comment type="catalytic activity">
    <reaction evidence="1">
        <text>S-ubiquitinyl-[E2 ubiquitin-conjugating enzyme]-L-cysteine + [acceptor protein]-L-lysine = [E2 ubiquitin-conjugating enzyme]-L-cysteine + N(6)-ubiquitinyl-[acceptor protein]-L-lysine.</text>
        <dbReference type="EC" id="2.3.2.27"/>
    </reaction>
</comment>
<evidence type="ECO:0000256" key="10">
    <source>
        <dbReference type="ARBA" id="ARBA00023242"/>
    </source>
</evidence>
<dbReference type="GO" id="GO:0005737">
    <property type="term" value="C:cytoplasm"/>
    <property type="evidence" value="ECO:0007669"/>
    <property type="project" value="UniProtKB-SubCell"/>
</dbReference>
<evidence type="ECO:0000256" key="5">
    <source>
        <dbReference type="ARBA" id="ARBA00007434"/>
    </source>
</evidence>
<evidence type="ECO:0000256" key="1">
    <source>
        <dbReference type="ARBA" id="ARBA00000900"/>
    </source>
</evidence>
<evidence type="ECO:0000256" key="9">
    <source>
        <dbReference type="ARBA" id="ARBA00023110"/>
    </source>
</evidence>
<dbReference type="InterPro" id="IPR019474">
    <property type="entry name" value="Ub_conjug_fac_E4_core"/>
</dbReference>
<dbReference type="PANTHER" id="PTHR13931">
    <property type="entry name" value="UBIQUITINATION FACTOR E4"/>
    <property type="match status" value="1"/>
</dbReference>
<dbReference type="InterPro" id="IPR003613">
    <property type="entry name" value="Ubox_domain"/>
</dbReference>
<keyword evidence="7" id="KW-0808">Transferase</keyword>
<dbReference type="Pfam" id="PF04564">
    <property type="entry name" value="U-box"/>
    <property type="match status" value="1"/>
</dbReference>
<dbReference type="GO" id="GO:0006511">
    <property type="term" value="P:ubiquitin-dependent protein catabolic process"/>
    <property type="evidence" value="ECO:0007669"/>
    <property type="project" value="InterPro"/>
</dbReference>
<organism evidence="14 15">
    <name type="scientific">Ascobolus immersus RN42</name>
    <dbReference type="NCBI Taxonomy" id="1160509"/>
    <lineage>
        <taxon>Eukaryota</taxon>
        <taxon>Fungi</taxon>
        <taxon>Dikarya</taxon>
        <taxon>Ascomycota</taxon>
        <taxon>Pezizomycotina</taxon>
        <taxon>Pezizomycetes</taxon>
        <taxon>Pezizales</taxon>
        <taxon>Ascobolaceae</taxon>
        <taxon>Ascobolus</taxon>
    </lineage>
</organism>
<evidence type="ECO:0000256" key="4">
    <source>
        <dbReference type="ARBA" id="ARBA00004906"/>
    </source>
</evidence>